<dbReference type="PANTHER" id="PTHR22754:SF32">
    <property type="entry name" value="DISCO-INTERACTING PROTEIN 2"/>
    <property type="match status" value="1"/>
</dbReference>
<dbReference type="CDD" id="cd05931">
    <property type="entry name" value="FAAL"/>
    <property type="match status" value="1"/>
</dbReference>
<dbReference type="GO" id="GO:0071766">
    <property type="term" value="P:Actinobacterium-type cell wall biogenesis"/>
    <property type="evidence" value="ECO:0007669"/>
    <property type="project" value="UniProtKB-ARBA"/>
</dbReference>
<evidence type="ECO:0000313" key="4">
    <source>
        <dbReference type="EMBL" id="RKH68214.1"/>
    </source>
</evidence>
<dbReference type="InterPro" id="IPR040097">
    <property type="entry name" value="FAAL/FAAC"/>
</dbReference>
<dbReference type="InterPro" id="IPR020845">
    <property type="entry name" value="AMP-binding_CS"/>
</dbReference>
<reference evidence="5" key="1">
    <citation type="submission" date="2018-09" db="EMBL/GenBank/DDBJ databases">
        <authorList>
            <person name="Livingstone P.G."/>
            <person name="Whitworth D.E."/>
        </authorList>
    </citation>
    <scope>NUCLEOTIDE SEQUENCE [LARGE SCALE GENOMIC DNA]</scope>
    <source>
        <strain evidence="5">CA051B</strain>
    </source>
</reference>
<dbReference type="GO" id="GO:0005886">
    <property type="term" value="C:plasma membrane"/>
    <property type="evidence" value="ECO:0007669"/>
    <property type="project" value="TreeGrafter"/>
</dbReference>
<name>A0A3A8QYK3_9BACT</name>
<dbReference type="GO" id="GO:0016874">
    <property type="term" value="F:ligase activity"/>
    <property type="evidence" value="ECO:0007669"/>
    <property type="project" value="UniProtKB-KW"/>
</dbReference>
<comment type="caution">
    <text evidence="4">The sequence shown here is derived from an EMBL/GenBank/DDBJ whole genome shotgun (WGS) entry which is preliminary data.</text>
</comment>
<dbReference type="GO" id="GO:0006633">
    <property type="term" value="P:fatty acid biosynthetic process"/>
    <property type="evidence" value="ECO:0007669"/>
    <property type="project" value="TreeGrafter"/>
</dbReference>
<evidence type="ECO:0000256" key="1">
    <source>
        <dbReference type="ARBA" id="ARBA00006432"/>
    </source>
</evidence>
<dbReference type="InterPro" id="IPR042099">
    <property type="entry name" value="ANL_N_sf"/>
</dbReference>
<protein>
    <submittedName>
        <fullName evidence="4">Fatty acyl-AMP ligase</fullName>
    </submittedName>
</protein>
<dbReference type="InterPro" id="IPR045851">
    <property type="entry name" value="AMP-bd_C_sf"/>
</dbReference>
<dbReference type="GO" id="GO:0070566">
    <property type="term" value="F:adenylyltransferase activity"/>
    <property type="evidence" value="ECO:0007669"/>
    <property type="project" value="TreeGrafter"/>
</dbReference>
<dbReference type="PANTHER" id="PTHR22754">
    <property type="entry name" value="DISCO-INTERACTING PROTEIN 2 DIP2 -RELATED"/>
    <property type="match status" value="1"/>
</dbReference>
<keyword evidence="2 4" id="KW-0436">Ligase</keyword>
<dbReference type="EMBL" id="RAWB01000009">
    <property type="protein sequence ID" value="RKH68214.1"/>
    <property type="molecule type" value="Genomic_DNA"/>
</dbReference>
<evidence type="ECO:0000256" key="2">
    <source>
        <dbReference type="ARBA" id="ARBA00022598"/>
    </source>
</evidence>
<proteinExistence type="inferred from homology"/>
<dbReference type="RefSeq" id="WP_120641684.1">
    <property type="nucleotide sequence ID" value="NZ_RAWB01000009.1"/>
</dbReference>
<evidence type="ECO:0000313" key="5">
    <source>
        <dbReference type="Proteomes" id="UP000272888"/>
    </source>
</evidence>
<dbReference type="Gene3D" id="3.30.300.30">
    <property type="match status" value="1"/>
</dbReference>
<dbReference type="InterPro" id="IPR000873">
    <property type="entry name" value="AMP-dep_synth/lig_dom"/>
</dbReference>
<evidence type="ECO:0000259" key="3">
    <source>
        <dbReference type="Pfam" id="PF00501"/>
    </source>
</evidence>
<gene>
    <name evidence="4" type="ORF">D7V93_01825</name>
</gene>
<organism evidence="4 5">
    <name type="scientific">Corallococcus llansteffanensis</name>
    <dbReference type="NCBI Taxonomy" id="2316731"/>
    <lineage>
        <taxon>Bacteria</taxon>
        <taxon>Pseudomonadati</taxon>
        <taxon>Myxococcota</taxon>
        <taxon>Myxococcia</taxon>
        <taxon>Myxococcales</taxon>
        <taxon>Cystobacterineae</taxon>
        <taxon>Myxococcaceae</taxon>
        <taxon>Corallococcus</taxon>
    </lineage>
</organism>
<comment type="similarity">
    <text evidence="1">Belongs to the ATP-dependent AMP-binding enzyme family.</text>
</comment>
<dbReference type="SUPFAM" id="SSF56801">
    <property type="entry name" value="Acetyl-CoA synthetase-like"/>
    <property type="match status" value="1"/>
</dbReference>
<dbReference type="Proteomes" id="UP000272888">
    <property type="component" value="Unassembled WGS sequence"/>
</dbReference>
<dbReference type="Pfam" id="PF00501">
    <property type="entry name" value="AMP-binding"/>
    <property type="match status" value="1"/>
</dbReference>
<feature type="domain" description="AMP-dependent synthetase/ligase" evidence="3">
    <location>
        <begin position="19"/>
        <end position="415"/>
    </location>
</feature>
<dbReference type="FunFam" id="3.40.50.12780:FF:000013">
    <property type="entry name" value="Long-chain-fatty-acid--AMP ligase FadD32"/>
    <property type="match status" value="1"/>
</dbReference>
<dbReference type="Gene3D" id="3.40.50.12780">
    <property type="entry name" value="N-terminal domain of ligase-like"/>
    <property type="match status" value="1"/>
</dbReference>
<sequence length="580" mass="64505">MALLLESPNLVALLRDRRALTPDHPLFTFLVDGEEAGSYTSADLDTWCRRVGAALQPTHPRGGRALLLFPPGLDFLAGFLGAMYGGLVAVPTYPPNPMRLQQTLPRFRAIVQDASPSVILTTSFLREMMESIIDQEAPELRRIPWVCIDALPEGSEDAWTDPKLDPWETAFIQYTSGSTGIPKGVVITHRNVIANGRLEVVAFTPFSGRPVNVSWLPMFHDMGLMFALHSMVVDAHFVFMSPLDFLQRPMRWLQALTKYRAEMTVAPNFAFELCLRRVDEKKRAELDLSNLRMLLNGAEPIRPHTLDRFNAFFAPVGLRPTAFLTCYGLAETTLMVSTQLRNTPFQEISVDAESMRLRKLVEVPAGTLQAQRVVGYGRSWVDRLLIVDPETREPLPPRAVGELWVQGAQVANGYWQRPEETQAAFGARLANGDGPFLRTGDMGCLDGEQLYLLGRLKELIIIRGRNLYPTDLEQVVEAAHPLVRRGCCAAFAMEENGEERLGIAFELERTQAEELPPEALRQQLAALVDTVRQAIAENFDVQAHTVAVLPTGGMPKTSSGKLRRRACNEGLRDGTLPVLG</sequence>
<accession>A0A3A8QYK3</accession>
<dbReference type="PROSITE" id="PS00455">
    <property type="entry name" value="AMP_BINDING"/>
    <property type="match status" value="1"/>
</dbReference>
<dbReference type="AlphaFoldDB" id="A0A3A8QYK3"/>
<keyword evidence="5" id="KW-1185">Reference proteome</keyword>